<name>A0A916U569_9SPHI</name>
<evidence type="ECO:0000313" key="5">
    <source>
        <dbReference type="Proteomes" id="UP000651668"/>
    </source>
</evidence>
<dbReference type="GO" id="GO:0070402">
    <property type="term" value="F:NADPH binding"/>
    <property type="evidence" value="ECO:0007669"/>
    <property type="project" value="TreeGrafter"/>
</dbReference>
<dbReference type="InterPro" id="IPR013154">
    <property type="entry name" value="ADH-like_N"/>
</dbReference>
<feature type="domain" description="Enoyl reductase (ER)" evidence="3">
    <location>
        <begin position="10"/>
        <end position="320"/>
    </location>
</feature>
<dbReference type="RefSeq" id="WP_188625852.1">
    <property type="nucleotide sequence ID" value="NZ_BMIL01000003.1"/>
</dbReference>
<accession>A0A916U569</accession>
<dbReference type="PANTHER" id="PTHR48106:SF8">
    <property type="entry name" value="OS02G0805600 PROTEIN"/>
    <property type="match status" value="1"/>
</dbReference>
<gene>
    <name evidence="4" type="ORF">GCM10011387_11010</name>
</gene>
<dbReference type="SUPFAM" id="SSF51735">
    <property type="entry name" value="NAD(P)-binding Rossmann-fold domains"/>
    <property type="match status" value="1"/>
</dbReference>
<dbReference type="SMART" id="SM00829">
    <property type="entry name" value="PKS_ER"/>
    <property type="match status" value="1"/>
</dbReference>
<reference evidence="4" key="2">
    <citation type="submission" date="2020-09" db="EMBL/GenBank/DDBJ databases">
        <authorList>
            <person name="Sun Q."/>
            <person name="Zhou Y."/>
        </authorList>
    </citation>
    <scope>NUCLEOTIDE SEQUENCE</scope>
    <source>
        <strain evidence="4">CGMCC 1.15343</strain>
    </source>
</reference>
<dbReference type="Pfam" id="PF08240">
    <property type="entry name" value="ADH_N"/>
    <property type="match status" value="1"/>
</dbReference>
<dbReference type="NCBIfam" id="TIGR02824">
    <property type="entry name" value="quinone_pig3"/>
    <property type="match status" value="1"/>
</dbReference>
<protein>
    <submittedName>
        <fullName evidence="4">NAD(P)H quinone oxidoreductase</fullName>
    </submittedName>
</protein>
<sequence length="323" mass="34266">MKAVVISSPGAPSVLKLEDRPEPSFEEDEVLIEVHAAGVNRPDVAQRLGKYPAPPGVSAEIPGLEVAGIVAHCGAGVTRWKRGDRVCALVAGGGYADFVPVKAGQCLPIPGQLGFTEAAGLPETIFTVWHNVFQRGALKEGETLLVHGGSSGIGITAIQLAKAIGAKVLVTVGSTEKGEACLNLGADQYINYKTTDFRAALPPNSVDVILDMVGGDYFAGNIDLLKPDGRLVYINAMQGSLVSLDLWKVMQKRIQITGSTLRARESGFKIALSAEIEKYVWPIIESGAFKSVVYNTFPYSAAAAAHELMESSKHIGKIILVND</sequence>
<dbReference type="Gene3D" id="3.90.180.10">
    <property type="entry name" value="Medium-chain alcohol dehydrogenases, catalytic domain"/>
    <property type="match status" value="1"/>
</dbReference>
<dbReference type="GO" id="GO:0016651">
    <property type="term" value="F:oxidoreductase activity, acting on NAD(P)H"/>
    <property type="evidence" value="ECO:0007669"/>
    <property type="project" value="TreeGrafter"/>
</dbReference>
<dbReference type="InterPro" id="IPR014189">
    <property type="entry name" value="Quinone_OxRdtase_PIG3"/>
</dbReference>
<dbReference type="CDD" id="cd05276">
    <property type="entry name" value="p53_inducible_oxidoreductase"/>
    <property type="match status" value="1"/>
</dbReference>
<dbReference type="InterPro" id="IPR020843">
    <property type="entry name" value="ER"/>
</dbReference>
<evidence type="ECO:0000313" key="4">
    <source>
        <dbReference type="EMBL" id="GGC59194.1"/>
    </source>
</evidence>
<proteinExistence type="predicted"/>
<dbReference type="PANTHER" id="PTHR48106">
    <property type="entry name" value="QUINONE OXIDOREDUCTASE PIG3-RELATED"/>
    <property type="match status" value="1"/>
</dbReference>
<keyword evidence="5" id="KW-1185">Reference proteome</keyword>
<reference evidence="4" key="1">
    <citation type="journal article" date="2014" name="Int. J. Syst. Evol. Microbiol.">
        <title>Complete genome sequence of Corynebacterium casei LMG S-19264T (=DSM 44701T), isolated from a smear-ripened cheese.</title>
        <authorList>
            <consortium name="US DOE Joint Genome Institute (JGI-PGF)"/>
            <person name="Walter F."/>
            <person name="Albersmeier A."/>
            <person name="Kalinowski J."/>
            <person name="Ruckert C."/>
        </authorList>
    </citation>
    <scope>NUCLEOTIDE SEQUENCE</scope>
    <source>
        <strain evidence="4">CGMCC 1.15343</strain>
    </source>
</reference>
<comment type="caution">
    <text evidence="4">The sequence shown here is derived from an EMBL/GenBank/DDBJ whole genome shotgun (WGS) entry which is preliminary data.</text>
</comment>
<dbReference type="Proteomes" id="UP000651668">
    <property type="component" value="Unassembled WGS sequence"/>
</dbReference>
<keyword evidence="2" id="KW-0560">Oxidoreductase</keyword>
<dbReference type="InterPro" id="IPR011032">
    <property type="entry name" value="GroES-like_sf"/>
</dbReference>
<dbReference type="Pfam" id="PF13602">
    <property type="entry name" value="ADH_zinc_N_2"/>
    <property type="match status" value="1"/>
</dbReference>
<evidence type="ECO:0000259" key="3">
    <source>
        <dbReference type="SMART" id="SM00829"/>
    </source>
</evidence>
<organism evidence="4 5">
    <name type="scientific">Pedobacter quisquiliarum</name>
    <dbReference type="NCBI Taxonomy" id="1834438"/>
    <lineage>
        <taxon>Bacteria</taxon>
        <taxon>Pseudomonadati</taxon>
        <taxon>Bacteroidota</taxon>
        <taxon>Sphingobacteriia</taxon>
        <taxon>Sphingobacteriales</taxon>
        <taxon>Sphingobacteriaceae</taxon>
        <taxon>Pedobacter</taxon>
    </lineage>
</organism>
<keyword evidence="1" id="KW-0521">NADP</keyword>
<dbReference type="InterPro" id="IPR036291">
    <property type="entry name" value="NAD(P)-bd_dom_sf"/>
</dbReference>
<dbReference type="Gene3D" id="3.40.50.720">
    <property type="entry name" value="NAD(P)-binding Rossmann-like Domain"/>
    <property type="match status" value="1"/>
</dbReference>
<dbReference type="EMBL" id="BMIL01000003">
    <property type="protein sequence ID" value="GGC59194.1"/>
    <property type="molecule type" value="Genomic_DNA"/>
</dbReference>
<evidence type="ECO:0000256" key="1">
    <source>
        <dbReference type="ARBA" id="ARBA00022857"/>
    </source>
</evidence>
<dbReference type="SUPFAM" id="SSF50129">
    <property type="entry name" value="GroES-like"/>
    <property type="match status" value="1"/>
</dbReference>
<dbReference type="AlphaFoldDB" id="A0A916U569"/>
<evidence type="ECO:0000256" key="2">
    <source>
        <dbReference type="ARBA" id="ARBA00023002"/>
    </source>
</evidence>